<accession>A0A518ERB7</accession>
<dbReference type="SUPFAM" id="SSF53300">
    <property type="entry name" value="vWA-like"/>
    <property type="match status" value="1"/>
</dbReference>
<sequence length="545" mass="60003">MSAPALQARTIFAVSVSQGLEHRLGSIESSIDLWGRVPAGWNGLTTPGVDRFMESLEVVCDPSRSEATRQTVLRGREFALRAAALMEEGMESEGLQAVSARSEALLERALAKDESVVDWGLMEIVAWDSSQNESRRPGSDWRPTTRERRLMLELLAGQKVEKLRGPLLAIARRDADPLREAALGHLARWATDFEPDEVVDLFLVKLLGRSSDYRHGPQPMNVILERIDSSDVPLGVRAQEALRSRIAQLLISPDWRNAAIGLRLSAGLDVSNRVPMLLDGLNVWNQRHLSKRPFTSMVRIRGDLVRALRGISDLKHGPQPGPWIDWWVEVRQGKRPMPGTAEFEEERSARRAEPRSSAGFFGLKPTTDRVTFIIDHSGSMDNTWGTTDRTRYEQAIDQMLRFLQGSEPGTEFNVILFDDVPLRSSLGLVEATPENLERARKSLLDRSPGGSTHLRPAIELALGLGPDGLPVPLEEGSDGGSLADTIVVLCDGATAEGARWVEPVLKRALPLYPVVFHTVHLGPSDDGALSALARISGGEFMRVGS</sequence>
<dbReference type="Pfam" id="PF13519">
    <property type="entry name" value="VWA_2"/>
    <property type="match status" value="1"/>
</dbReference>
<protein>
    <recommendedName>
        <fullName evidence="1">VWFA domain-containing protein</fullName>
    </recommendedName>
</protein>
<reference evidence="2 3" key="1">
    <citation type="submission" date="2019-02" db="EMBL/GenBank/DDBJ databases">
        <title>Deep-cultivation of Planctomycetes and their phenomic and genomic characterization uncovers novel biology.</title>
        <authorList>
            <person name="Wiegand S."/>
            <person name="Jogler M."/>
            <person name="Boedeker C."/>
            <person name="Pinto D."/>
            <person name="Vollmers J."/>
            <person name="Rivas-Marin E."/>
            <person name="Kohn T."/>
            <person name="Peeters S.H."/>
            <person name="Heuer A."/>
            <person name="Rast P."/>
            <person name="Oberbeckmann S."/>
            <person name="Bunk B."/>
            <person name="Jeske O."/>
            <person name="Meyerdierks A."/>
            <person name="Storesund J.E."/>
            <person name="Kallscheuer N."/>
            <person name="Luecker S."/>
            <person name="Lage O.M."/>
            <person name="Pohl T."/>
            <person name="Merkel B.J."/>
            <person name="Hornburger P."/>
            <person name="Mueller R.-W."/>
            <person name="Bruemmer F."/>
            <person name="Labrenz M."/>
            <person name="Spormann A.M."/>
            <person name="Op den Camp H."/>
            <person name="Overmann J."/>
            <person name="Amann R."/>
            <person name="Jetten M.S.M."/>
            <person name="Mascher T."/>
            <person name="Medema M.H."/>
            <person name="Devos D.P."/>
            <person name="Kaster A.-K."/>
            <person name="Ovreas L."/>
            <person name="Rohde M."/>
            <person name="Galperin M.Y."/>
            <person name="Jogler C."/>
        </authorList>
    </citation>
    <scope>NUCLEOTIDE SEQUENCE [LARGE SCALE GENOMIC DNA]</scope>
    <source>
        <strain evidence="2 3">Poly30</strain>
    </source>
</reference>
<dbReference type="Proteomes" id="UP000320390">
    <property type="component" value="Chromosome"/>
</dbReference>
<dbReference type="InterPro" id="IPR036465">
    <property type="entry name" value="vWFA_dom_sf"/>
</dbReference>
<evidence type="ECO:0000259" key="1">
    <source>
        <dbReference type="PROSITE" id="PS50234"/>
    </source>
</evidence>
<proteinExistence type="predicted"/>
<name>A0A518ERB7_9BACT</name>
<dbReference type="AlphaFoldDB" id="A0A518ERB7"/>
<dbReference type="InterPro" id="IPR002035">
    <property type="entry name" value="VWF_A"/>
</dbReference>
<gene>
    <name evidence="2" type="ORF">Poly30_21440</name>
</gene>
<dbReference type="EMBL" id="CP036434">
    <property type="protein sequence ID" value="QDV06629.1"/>
    <property type="molecule type" value="Genomic_DNA"/>
</dbReference>
<organism evidence="2 3">
    <name type="scientific">Saltatorellus ferox</name>
    <dbReference type="NCBI Taxonomy" id="2528018"/>
    <lineage>
        <taxon>Bacteria</taxon>
        <taxon>Pseudomonadati</taxon>
        <taxon>Planctomycetota</taxon>
        <taxon>Planctomycetia</taxon>
        <taxon>Planctomycetia incertae sedis</taxon>
        <taxon>Saltatorellus</taxon>
    </lineage>
</organism>
<evidence type="ECO:0000313" key="2">
    <source>
        <dbReference type="EMBL" id="QDV06629.1"/>
    </source>
</evidence>
<keyword evidence="3" id="KW-1185">Reference proteome</keyword>
<dbReference type="PROSITE" id="PS50234">
    <property type="entry name" value="VWFA"/>
    <property type="match status" value="1"/>
</dbReference>
<evidence type="ECO:0000313" key="3">
    <source>
        <dbReference type="Proteomes" id="UP000320390"/>
    </source>
</evidence>
<dbReference type="Gene3D" id="3.40.50.410">
    <property type="entry name" value="von Willebrand factor, type A domain"/>
    <property type="match status" value="1"/>
</dbReference>
<feature type="domain" description="VWFA" evidence="1">
    <location>
        <begin position="369"/>
        <end position="537"/>
    </location>
</feature>